<feature type="compositionally biased region" description="Basic and acidic residues" evidence="1">
    <location>
        <begin position="152"/>
        <end position="163"/>
    </location>
</feature>
<keyword evidence="3" id="KW-1185">Reference proteome</keyword>
<feature type="compositionally biased region" description="Polar residues" evidence="1">
    <location>
        <begin position="124"/>
        <end position="136"/>
    </location>
</feature>
<feature type="compositionally biased region" description="Polar residues" evidence="1">
    <location>
        <begin position="164"/>
        <end position="188"/>
    </location>
</feature>
<feature type="region of interest" description="Disordered" evidence="1">
    <location>
        <begin position="93"/>
        <end position="188"/>
    </location>
</feature>
<name>A0A6A6C7Q3_ZASCE</name>
<dbReference type="Proteomes" id="UP000799537">
    <property type="component" value="Unassembled WGS sequence"/>
</dbReference>
<feature type="compositionally biased region" description="Polar residues" evidence="1">
    <location>
        <begin position="429"/>
        <end position="450"/>
    </location>
</feature>
<dbReference type="GeneID" id="54561936"/>
<organism evidence="2 3">
    <name type="scientific">Zasmidium cellare ATCC 36951</name>
    <dbReference type="NCBI Taxonomy" id="1080233"/>
    <lineage>
        <taxon>Eukaryota</taxon>
        <taxon>Fungi</taxon>
        <taxon>Dikarya</taxon>
        <taxon>Ascomycota</taxon>
        <taxon>Pezizomycotina</taxon>
        <taxon>Dothideomycetes</taxon>
        <taxon>Dothideomycetidae</taxon>
        <taxon>Mycosphaerellales</taxon>
        <taxon>Mycosphaerellaceae</taxon>
        <taxon>Zasmidium</taxon>
    </lineage>
</organism>
<dbReference type="EMBL" id="ML993616">
    <property type="protein sequence ID" value="KAF2161932.1"/>
    <property type="molecule type" value="Genomic_DNA"/>
</dbReference>
<evidence type="ECO:0000256" key="1">
    <source>
        <dbReference type="SAM" id="MobiDB-lite"/>
    </source>
</evidence>
<accession>A0A6A6C7Q3</accession>
<dbReference type="RefSeq" id="XP_033662821.1">
    <property type="nucleotide sequence ID" value="XM_033808664.1"/>
</dbReference>
<evidence type="ECO:0000313" key="3">
    <source>
        <dbReference type="Proteomes" id="UP000799537"/>
    </source>
</evidence>
<proteinExistence type="predicted"/>
<protein>
    <submittedName>
        <fullName evidence="2">Uncharacterized protein</fullName>
    </submittedName>
</protein>
<sequence>MPEPSATYGTTSDKLPMASDLDSTLTNGFIYDAALFEDNFGTNLAVLGRADQHQGQNPMPTFLSSDWIVDDGSADWNFPFSFDFDEHGYTGTPWTDPNVTRPSAEEGVDEQVPLRQHHSEALQPCSSPGTATSKVSPQHLIYSTLVEDEETKDNLETQTERPGSELPSSGSNFAKPNTQSPSTQHQNQDTNHTYAAYHLCYAATDHSKNTISQTPEATLMSILRKVLLLPQGSSPPSTHDSYLGAANKIMTQAFPNVEQEFEQWLQRFQNDGRLLSTTDNDNDDLLSANPLDQQAPLQHENFAPVAIWNPVNASWATTNWPFNDASADSVANSIHNSSTAVNGEQVFDQQFHQIEDLFDLTEQDIADLLTPFDQVNRATPSSSRDTNGLDNVASSTGDMVDSFRNVHQYSPKNAHATLGPDNAQRSHDPLQSSPPQTSATQYVPLTHTIV</sequence>
<evidence type="ECO:0000313" key="2">
    <source>
        <dbReference type="EMBL" id="KAF2161932.1"/>
    </source>
</evidence>
<feature type="region of interest" description="Disordered" evidence="1">
    <location>
        <begin position="412"/>
        <end position="450"/>
    </location>
</feature>
<feature type="region of interest" description="Disordered" evidence="1">
    <location>
        <begin position="376"/>
        <end position="396"/>
    </location>
</feature>
<dbReference type="AlphaFoldDB" id="A0A6A6C7Q3"/>
<reference evidence="2" key="1">
    <citation type="journal article" date="2020" name="Stud. Mycol.">
        <title>101 Dothideomycetes genomes: a test case for predicting lifestyles and emergence of pathogens.</title>
        <authorList>
            <person name="Haridas S."/>
            <person name="Albert R."/>
            <person name="Binder M."/>
            <person name="Bloem J."/>
            <person name="Labutti K."/>
            <person name="Salamov A."/>
            <person name="Andreopoulos B."/>
            <person name="Baker S."/>
            <person name="Barry K."/>
            <person name="Bills G."/>
            <person name="Bluhm B."/>
            <person name="Cannon C."/>
            <person name="Castanera R."/>
            <person name="Culley D."/>
            <person name="Daum C."/>
            <person name="Ezra D."/>
            <person name="Gonzalez J."/>
            <person name="Henrissat B."/>
            <person name="Kuo A."/>
            <person name="Liang C."/>
            <person name="Lipzen A."/>
            <person name="Lutzoni F."/>
            <person name="Magnuson J."/>
            <person name="Mondo S."/>
            <person name="Nolan M."/>
            <person name="Ohm R."/>
            <person name="Pangilinan J."/>
            <person name="Park H.-J."/>
            <person name="Ramirez L."/>
            <person name="Alfaro M."/>
            <person name="Sun H."/>
            <person name="Tritt A."/>
            <person name="Yoshinaga Y."/>
            <person name="Zwiers L.-H."/>
            <person name="Turgeon B."/>
            <person name="Goodwin S."/>
            <person name="Spatafora J."/>
            <person name="Crous P."/>
            <person name="Grigoriev I."/>
        </authorList>
    </citation>
    <scope>NUCLEOTIDE SEQUENCE</scope>
    <source>
        <strain evidence="2">ATCC 36951</strain>
    </source>
</reference>
<gene>
    <name evidence="2" type="ORF">M409DRAFT_27658</name>
</gene>